<proteinExistence type="predicted"/>
<sequence>MRAVIMAGGQGTRLQPLTRRMPKPMLQLLDRPMMEYVVELLAAHEIRDITITVCYLAAHIRSHFGDGSKWGVRIDYQEEVRPLGTAGGIKPLRAHVGGTFLVMSGDGLTDFDLTKAISVHQKRRAPVTILLKQVACPLGYGVVTTDEEGQITQFIEKPKTFIQGKAYWINTGIYILEPEILDYVPDDRPFDFGKDLFPMLLKTGVPLYGYAADGYWSDVGTLQQYYQSQIDMLQGKVRINLPAEVQVPVELVQS</sequence>
<dbReference type="CDD" id="cd04181">
    <property type="entry name" value="NTP_transferase"/>
    <property type="match status" value="1"/>
</dbReference>
<comment type="caution">
    <text evidence="2">The sequence shown here is derived from an EMBL/GenBank/DDBJ whole genome shotgun (WGS) entry which is preliminary data.</text>
</comment>
<dbReference type="Gene3D" id="3.90.550.10">
    <property type="entry name" value="Spore Coat Polysaccharide Biosynthesis Protein SpsA, Chain A"/>
    <property type="match status" value="1"/>
</dbReference>
<dbReference type="InterPro" id="IPR005835">
    <property type="entry name" value="NTP_transferase_dom"/>
</dbReference>
<dbReference type="Proteomes" id="UP000294581">
    <property type="component" value="Unassembled WGS sequence"/>
</dbReference>
<feature type="domain" description="Nucleotidyl transferase" evidence="1">
    <location>
        <begin position="3"/>
        <end position="232"/>
    </location>
</feature>
<dbReference type="InterPro" id="IPR029044">
    <property type="entry name" value="Nucleotide-diphossugar_trans"/>
</dbReference>
<dbReference type="InterPro" id="IPR050486">
    <property type="entry name" value="Mannose-1P_guanyltransferase"/>
</dbReference>
<dbReference type="EMBL" id="SORF01000012">
    <property type="protein sequence ID" value="TDY43078.1"/>
    <property type="molecule type" value="Genomic_DNA"/>
</dbReference>
<dbReference type="SUPFAM" id="SSF53448">
    <property type="entry name" value="Nucleotide-diphospho-sugar transferases"/>
    <property type="match status" value="1"/>
</dbReference>
<dbReference type="PANTHER" id="PTHR22572">
    <property type="entry name" value="SUGAR-1-PHOSPHATE GUANYL TRANSFERASE"/>
    <property type="match status" value="1"/>
</dbReference>
<dbReference type="AlphaFoldDB" id="A0A4R8LJJ7"/>
<keyword evidence="2" id="KW-0808">Transferase</keyword>
<dbReference type="Pfam" id="PF00483">
    <property type="entry name" value="NTP_transferase"/>
    <property type="match status" value="1"/>
</dbReference>
<organism evidence="2 3">
    <name type="scientific">Alicyclobacillus sacchari</name>
    <dbReference type="NCBI Taxonomy" id="392010"/>
    <lineage>
        <taxon>Bacteria</taxon>
        <taxon>Bacillati</taxon>
        <taxon>Bacillota</taxon>
        <taxon>Bacilli</taxon>
        <taxon>Bacillales</taxon>
        <taxon>Alicyclobacillaceae</taxon>
        <taxon>Alicyclobacillus</taxon>
    </lineage>
</organism>
<dbReference type="RefSeq" id="WP_166669126.1">
    <property type="nucleotide sequence ID" value="NZ_SORF01000012.1"/>
</dbReference>
<gene>
    <name evidence="2" type="ORF">C7445_11263</name>
</gene>
<evidence type="ECO:0000259" key="1">
    <source>
        <dbReference type="Pfam" id="PF00483"/>
    </source>
</evidence>
<evidence type="ECO:0000313" key="2">
    <source>
        <dbReference type="EMBL" id="TDY43078.1"/>
    </source>
</evidence>
<reference evidence="2 3" key="1">
    <citation type="submission" date="2019-03" db="EMBL/GenBank/DDBJ databases">
        <title>Genomic Encyclopedia of Type Strains, Phase IV (KMG-IV): sequencing the most valuable type-strain genomes for metagenomic binning, comparative biology and taxonomic classification.</title>
        <authorList>
            <person name="Goeker M."/>
        </authorList>
    </citation>
    <scope>NUCLEOTIDE SEQUENCE [LARGE SCALE GENOMIC DNA]</scope>
    <source>
        <strain evidence="2 3">DSM 17974</strain>
    </source>
</reference>
<protein>
    <submittedName>
        <fullName evidence="2">Nucleotidyltransferase-like protein</fullName>
    </submittedName>
</protein>
<accession>A0A4R8LJJ7</accession>
<dbReference type="GO" id="GO:0016740">
    <property type="term" value="F:transferase activity"/>
    <property type="evidence" value="ECO:0007669"/>
    <property type="project" value="UniProtKB-KW"/>
</dbReference>
<keyword evidence="3" id="KW-1185">Reference proteome</keyword>
<evidence type="ECO:0000313" key="3">
    <source>
        <dbReference type="Proteomes" id="UP000294581"/>
    </source>
</evidence>
<name>A0A4R8LJJ7_9BACL</name>